<evidence type="ECO:0000313" key="3">
    <source>
        <dbReference type="Proteomes" id="UP000515208"/>
    </source>
</evidence>
<accession>A0A6P3H7I0</accession>
<dbReference type="Gene3D" id="1.10.287.1490">
    <property type="match status" value="1"/>
</dbReference>
<gene>
    <name evidence="4" type="primary">LOC104986336</name>
</gene>
<dbReference type="AlphaFoldDB" id="A0A6P3H7I0"/>
<protein>
    <submittedName>
        <fullName evidence="4">Rootletin-like</fullName>
    </submittedName>
</protein>
<dbReference type="Proteomes" id="UP000515208">
    <property type="component" value="Unplaced"/>
</dbReference>
<feature type="region of interest" description="Disordered" evidence="2">
    <location>
        <begin position="1"/>
        <end position="58"/>
    </location>
</feature>
<evidence type="ECO:0000256" key="2">
    <source>
        <dbReference type="SAM" id="MobiDB-lite"/>
    </source>
</evidence>
<feature type="compositionally biased region" description="Polar residues" evidence="2">
    <location>
        <begin position="1"/>
        <end position="19"/>
    </location>
</feature>
<keyword evidence="3" id="KW-1185">Reference proteome</keyword>
<feature type="region of interest" description="Disordered" evidence="2">
    <location>
        <begin position="247"/>
        <end position="276"/>
    </location>
</feature>
<reference evidence="4" key="1">
    <citation type="submission" date="2025-08" db="UniProtKB">
        <authorList>
            <consortium name="RefSeq"/>
        </authorList>
    </citation>
    <scope>IDENTIFICATION</scope>
    <source>
        <tissue evidence="4">Blood</tissue>
    </source>
</reference>
<name>A0A6P3H7I0_BISBB</name>
<sequence length="276" mass="30479">MAQAVLSDTDSGVQLSGSERTADASDGSLRGLSGARTRPIEAALARPRPLPAPRPVPACSDSTLALIHSALHKRQLQVQDMRGRYEASQDLLGTLRKQLSDSEGERRALEEQLQRLRDEADGAAQAQEDAQREAQRLRSAVDLLNREKDSLAHSLQVAKQQVEELRQEQEKLQVAQEELRRQREQLEEEREDAAQDRTRARRELERRRVASGALPGPLSWLWGPGCPWGLGSTDCARGLLLSQGVLTAPPAAGSSSQTYRKRARADGVVSQRSESW</sequence>
<evidence type="ECO:0000313" key="4">
    <source>
        <dbReference type="RefSeq" id="XP_010835177.1"/>
    </source>
</evidence>
<feature type="coiled-coil region" evidence="1">
    <location>
        <begin position="92"/>
        <end position="203"/>
    </location>
</feature>
<keyword evidence="1" id="KW-0175">Coiled coil</keyword>
<dbReference type="GeneID" id="104986336"/>
<evidence type="ECO:0000256" key="1">
    <source>
        <dbReference type="SAM" id="Coils"/>
    </source>
</evidence>
<proteinExistence type="predicted"/>
<dbReference type="RefSeq" id="XP_010835177.1">
    <property type="nucleotide sequence ID" value="XM_010836875.1"/>
</dbReference>
<dbReference type="KEGG" id="bbis:104986336"/>
<organism evidence="3 4">
    <name type="scientific">Bison bison bison</name>
    <name type="common">North American plains bison</name>
    <dbReference type="NCBI Taxonomy" id="43346"/>
    <lineage>
        <taxon>Eukaryota</taxon>
        <taxon>Metazoa</taxon>
        <taxon>Chordata</taxon>
        <taxon>Craniata</taxon>
        <taxon>Vertebrata</taxon>
        <taxon>Euteleostomi</taxon>
        <taxon>Mammalia</taxon>
        <taxon>Eutheria</taxon>
        <taxon>Laurasiatheria</taxon>
        <taxon>Artiodactyla</taxon>
        <taxon>Ruminantia</taxon>
        <taxon>Pecora</taxon>
        <taxon>Bovidae</taxon>
        <taxon>Bovinae</taxon>
        <taxon>Bison</taxon>
    </lineage>
</organism>